<dbReference type="SMART" id="SM00388">
    <property type="entry name" value="HisKA"/>
    <property type="match status" value="1"/>
</dbReference>
<dbReference type="SMART" id="SM00387">
    <property type="entry name" value="HATPase_c"/>
    <property type="match status" value="1"/>
</dbReference>
<dbReference type="SMART" id="SM00304">
    <property type="entry name" value="HAMP"/>
    <property type="match status" value="1"/>
</dbReference>
<dbReference type="GO" id="GO:0005886">
    <property type="term" value="C:plasma membrane"/>
    <property type="evidence" value="ECO:0007669"/>
    <property type="project" value="TreeGrafter"/>
</dbReference>
<keyword evidence="6 12" id="KW-0418">Kinase</keyword>
<dbReference type="Pfam" id="PF02518">
    <property type="entry name" value="HATPase_c"/>
    <property type="match status" value="1"/>
</dbReference>
<comment type="catalytic activity">
    <reaction evidence="1">
        <text>ATP + protein L-histidine = ADP + protein N-phospho-L-histidine.</text>
        <dbReference type="EC" id="2.7.13.3"/>
    </reaction>
</comment>
<dbReference type="InterPro" id="IPR005467">
    <property type="entry name" value="His_kinase_dom"/>
</dbReference>
<evidence type="ECO:0000256" key="7">
    <source>
        <dbReference type="ARBA" id="ARBA00023012"/>
    </source>
</evidence>
<dbReference type="AlphaFoldDB" id="A0A429ZW67"/>
<feature type="transmembrane region" description="Helical" evidence="9">
    <location>
        <begin position="171"/>
        <end position="192"/>
    </location>
</feature>
<reference evidence="12 13" key="1">
    <citation type="submission" date="2017-05" db="EMBL/GenBank/DDBJ databases">
        <title>Vagococcus spp. assemblies.</title>
        <authorList>
            <person name="Gulvik C.A."/>
        </authorList>
    </citation>
    <scope>NUCLEOTIDE SEQUENCE [LARGE SCALE GENOMIC DNA]</scope>
    <source>
        <strain evidence="12 13">NCFB 2777</strain>
    </source>
</reference>
<dbReference type="PROSITE" id="PS50885">
    <property type="entry name" value="HAMP"/>
    <property type="match status" value="1"/>
</dbReference>
<comment type="caution">
    <text evidence="12">The sequence shown here is derived from an EMBL/GenBank/DDBJ whole genome shotgun (WGS) entry which is preliminary data.</text>
</comment>
<dbReference type="InterPro" id="IPR036097">
    <property type="entry name" value="HisK_dim/P_sf"/>
</dbReference>
<keyword evidence="7" id="KW-0902">Two-component regulatory system</keyword>
<organism evidence="12 13">
    <name type="scientific">Vagococcus salmoninarum</name>
    <dbReference type="NCBI Taxonomy" id="2739"/>
    <lineage>
        <taxon>Bacteria</taxon>
        <taxon>Bacillati</taxon>
        <taxon>Bacillota</taxon>
        <taxon>Bacilli</taxon>
        <taxon>Lactobacillales</taxon>
        <taxon>Enterococcaceae</taxon>
        <taxon>Vagococcus</taxon>
    </lineage>
</organism>
<dbReference type="PANTHER" id="PTHR43047:SF72">
    <property type="entry name" value="OSMOSENSING HISTIDINE PROTEIN KINASE SLN1"/>
    <property type="match status" value="1"/>
</dbReference>
<keyword evidence="9" id="KW-0812">Transmembrane</keyword>
<dbReference type="SUPFAM" id="SSF158472">
    <property type="entry name" value="HAMP domain-like"/>
    <property type="match status" value="1"/>
</dbReference>
<dbReference type="Gene3D" id="6.10.340.10">
    <property type="match status" value="1"/>
</dbReference>
<evidence type="ECO:0000256" key="8">
    <source>
        <dbReference type="ARBA" id="ARBA00023136"/>
    </source>
</evidence>
<evidence type="ECO:0000256" key="1">
    <source>
        <dbReference type="ARBA" id="ARBA00000085"/>
    </source>
</evidence>
<name>A0A429ZW67_9ENTE</name>
<dbReference type="RefSeq" id="WP_126778129.1">
    <property type="nucleotide sequence ID" value="NZ_NGJU01000001.1"/>
</dbReference>
<evidence type="ECO:0000256" key="2">
    <source>
        <dbReference type="ARBA" id="ARBA00004370"/>
    </source>
</evidence>
<evidence type="ECO:0000313" key="13">
    <source>
        <dbReference type="Proteomes" id="UP000287239"/>
    </source>
</evidence>
<comment type="subcellular location">
    <subcellularLocation>
        <location evidence="2">Membrane</location>
    </subcellularLocation>
</comment>
<dbReference type="OrthoDB" id="3436at2"/>
<protein>
    <recommendedName>
        <fullName evidence="3">histidine kinase</fullName>
        <ecNumber evidence="3">2.7.13.3</ecNumber>
    </recommendedName>
</protein>
<evidence type="ECO:0000256" key="9">
    <source>
        <dbReference type="SAM" id="Phobius"/>
    </source>
</evidence>
<dbReference type="InterPro" id="IPR003661">
    <property type="entry name" value="HisK_dim/P_dom"/>
</dbReference>
<dbReference type="FunFam" id="3.30.565.10:FF:000006">
    <property type="entry name" value="Sensor histidine kinase WalK"/>
    <property type="match status" value="1"/>
</dbReference>
<dbReference type="CDD" id="cd00082">
    <property type="entry name" value="HisKA"/>
    <property type="match status" value="1"/>
</dbReference>
<proteinExistence type="predicted"/>
<dbReference type="Gene3D" id="1.10.287.130">
    <property type="match status" value="1"/>
</dbReference>
<evidence type="ECO:0000259" key="11">
    <source>
        <dbReference type="PROSITE" id="PS50885"/>
    </source>
</evidence>
<dbReference type="InterPro" id="IPR003660">
    <property type="entry name" value="HAMP_dom"/>
</dbReference>
<dbReference type="PANTHER" id="PTHR43047">
    <property type="entry name" value="TWO-COMPONENT HISTIDINE PROTEIN KINASE"/>
    <property type="match status" value="1"/>
</dbReference>
<dbReference type="EMBL" id="NGJU01000001">
    <property type="protein sequence ID" value="RST98013.1"/>
    <property type="molecule type" value="Genomic_DNA"/>
</dbReference>
<dbReference type="CDD" id="cd06225">
    <property type="entry name" value="HAMP"/>
    <property type="match status" value="1"/>
</dbReference>
<sequence length="483" mass="54968">MKYLFQQMIAFWAIILTILIVVGISFTQFTKQTVMVSNYEQMEGYAKSVQEISKEAPENLLLNINLVEVIMKTQDVSFYYANVEKKLEYPKGFKGQKMSFVSEKDWQRVTEGEVIRGIVETGGKGPGNRQAMIVQPLFLFDGTDNRFVGAIAVTQPIKTIENSMRGLTENLFKGFLISSIIALIFSYVIAQFQVNRINRMKKATRQISSGNFDVNLEVKGNDELDELAQDFNVMASALKESNEEIQRQEDRRRQFMADAAHEMRTPLTTINGLLEGIAYNAIPKDQEEKCIQLMRNETTRLIRLVNENLDYEKIRTNQISMVIQKFSATETLKQIVQQLSGKAEASNNKLTLVSEEEVSVYADYDRFVQILVNIIQNAIQFTENGEITITVEKGYLETIVKVQDTGIGMTAEEVSNIWERYYKVDPSRKNTKYGESGLGLSIVHQLVKLHKGSIEVASEKDQGTTFTVIFPDEKHDSKTELEK</sequence>
<dbReference type="SUPFAM" id="SSF55874">
    <property type="entry name" value="ATPase domain of HSP90 chaperone/DNA topoisomerase II/histidine kinase"/>
    <property type="match status" value="1"/>
</dbReference>
<keyword evidence="5" id="KW-0808">Transferase</keyword>
<evidence type="ECO:0000313" key="12">
    <source>
        <dbReference type="EMBL" id="RST98013.1"/>
    </source>
</evidence>
<dbReference type="Pfam" id="PF00512">
    <property type="entry name" value="HisKA"/>
    <property type="match status" value="1"/>
</dbReference>
<dbReference type="SUPFAM" id="SSF47384">
    <property type="entry name" value="Homodimeric domain of signal transducing histidine kinase"/>
    <property type="match status" value="1"/>
</dbReference>
<keyword evidence="8 9" id="KW-0472">Membrane</keyword>
<feature type="transmembrane region" description="Helical" evidence="9">
    <location>
        <begin position="9"/>
        <end position="29"/>
    </location>
</feature>
<feature type="domain" description="HAMP" evidence="11">
    <location>
        <begin position="191"/>
        <end position="243"/>
    </location>
</feature>
<gene>
    <name evidence="12" type="ORF">CBF35_01610</name>
</gene>
<dbReference type="GO" id="GO:0000155">
    <property type="term" value="F:phosphorelay sensor kinase activity"/>
    <property type="evidence" value="ECO:0007669"/>
    <property type="project" value="InterPro"/>
</dbReference>
<evidence type="ECO:0000256" key="5">
    <source>
        <dbReference type="ARBA" id="ARBA00022679"/>
    </source>
</evidence>
<dbReference type="FunFam" id="1.10.287.130:FF:000001">
    <property type="entry name" value="Two-component sensor histidine kinase"/>
    <property type="match status" value="1"/>
</dbReference>
<keyword evidence="4" id="KW-0597">Phosphoprotein</keyword>
<dbReference type="PROSITE" id="PS50109">
    <property type="entry name" value="HIS_KIN"/>
    <property type="match status" value="1"/>
</dbReference>
<evidence type="ECO:0000256" key="6">
    <source>
        <dbReference type="ARBA" id="ARBA00022777"/>
    </source>
</evidence>
<dbReference type="Proteomes" id="UP000287239">
    <property type="component" value="Unassembled WGS sequence"/>
</dbReference>
<dbReference type="Gene3D" id="3.30.565.10">
    <property type="entry name" value="Histidine kinase-like ATPase, C-terminal domain"/>
    <property type="match status" value="1"/>
</dbReference>
<accession>A0A429ZW67</accession>
<keyword evidence="13" id="KW-1185">Reference proteome</keyword>
<dbReference type="PRINTS" id="PR00344">
    <property type="entry name" value="BCTRLSENSOR"/>
</dbReference>
<dbReference type="InterPro" id="IPR004358">
    <property type="entry name" value="Sig_transdc_His_kin-like_C"/>
</dbReference>
<feature type="domain" description="Histidine kinase" evidence="10">
    <location>
        <begin position="258"/>
        <end position="474"/>
    </location>
</feature>
<dbReference type="GO" id="GO:0009927">
    <property type="term" value="F:histidine phosphotransfer kinase activity"/>
    <property type="evidence" value="ECO:0007669"/>
    <property type="project" value="TreeGrafter"/>
</dbReference>
<keyword evidence="9" id="KW-1133">Transmembrane helix</keyword>
<evidence type="ECO:0000256" key="4">
    <source>
        <dbReference type="ARBA" id="ARBA00022553"/>
    </source>
</evidence>
<dbReference type="Pfam" id="PF00672">
    <property type="entry name" value="HAMP"/>
    <property type="match status" value="1"/>
</dbReference>
<evidence type="ECO:0000256" key="3">
    <source>
        <dbReference type="ARBA" id="ARBA00012438"/>
    </source>
</evidence>
<dbReference type="InterPro" id="IPR036890">
    <property type="entry name" value="HATPase_C_sf"/>
</dbReference>
<evidence type="ECO:0000259" key="10">
    <source>
        <dbReference type="PROSITE" id="PS50109"/>
    </source>
</evidence>
<dbReference type="InterPro" id="IPR003594">
    <property type="entry name" value="HATPase_dom"/>
</dbReference>
<dbReference type="GeneID" id="98567051"/>
<dbReference type="EC" id="2.7.13.3" evidence="3"/>